<evidence type="ECO:0000256" key="6">
    <source>
        <dbReference type="ARBA" id="ARBA00022679"/>
    </source>
</evidence>
<evidence type="ECO:0000256" key="3">
    <source>
        <dbReference type="ARBA" id="ARBA00010323"/>
    </source>
</evidence>
<feature type="transmembrane region" description="Helical" evidence="14">
    <location>
        <begin position="73"/>
        <end position="92"/>
    </location>
</feature>
<sequence length="454" mass="50221">MLFQTQVFVLGFLPLVLALYYLLAHRLVAREWVLIVASAIFYGWWDIRFLPLMVGQTIVSWAAARMAGPGHGLLLPLAIAGNLLILALFKYADFAVASIETILATDLPRSPLILPIGISFYTFHLVTYLVDLRRGEAPVYGLRRMLLYVMYFPQLVAGPIIRQSEIMWQFDLDPLRPGCAERIGRGAALFVLGLAKKIFIADKLAPVADNAFATATQTVPLFGEAWSGSFAFAFQLFFDFSAYSEMAIGIGLMMGLRLPDNFNVPYRARNIQDFWRRWHMTLSRFFRDYFYIPLGGSRSGPVRYVLATMATMTLCGLWHGAGWTFVVWGLLHGIALVLCRGWSFTGIRMPGIASWALTMTFVFAGWVIFRAVDFESASRMFAGLGGAGGWGGGKSWALIGLAAAISMIGPSATIFTSEKLRPRLGYAMAAGILLTAAVLEVGTGQPVTFIYFQF</sequence>
<feature type="transmembrane region" description="Helical" evidence="14">
    <location>
        <begin position="112"/>
        <end position="130"/>
    </location>
</feature>
<evidence type="ECO:0000313" key="15">
    <source>
        <dbReference type="EMBL" id="GGE49912.1"/>
    </source>
</evidence>
<feature type="transmembrane region" description="Helical" evidence="14">
    <location>
        <begin position="427"/>
        <end position="452"/>
    </location>
</feature>
<feature type="transmembrane region" description="Helical" evidence="14">
    <location>
        <begin position="142"/>
        <end position="161"/>
    </location>
</feature>
<dbReference type="PANTHER" id="PTHR13285">
    <property type="entry name" value="ACYLTRANSFERASE"/>
    <property type="match status" value="1"/>
</dbReference>
<evidence type="ECO:0000256" key="4">
    <source>
        <dbReference type="ARBA" id="ARBA00016084"/>
    </source>
</evidence>
<evidence type="ECO:0000313" key="16">
    <source>
        <dbReference type="Proteomes" id="UP000602745"/>
    </source>
</evidence>
<evidence type="ECO:0000256" key="13">
    <source>
        <dbReference type="PIRNR" id="PIRNR016636"/>
    </source>
</evidence>
<comment type="caution">
    <text evidence="15">The sequence shown here is derived from an EMBL/GenBank/DDBJ whole genome shotgun (WGS) entry which is preliminary data.</text>
</comment>
<evidence type="ECO:0000256" key="12">
    <source>
        <dbReference type="ARBA" id="ARBA00031030"/>
    </source>
</evidence>
<dbReference type="AlphaFoldDB" id="A0A8J2YL00"/>
<keyword evidence="7 14" id="KW-0812">Transmembrane</keyword>
<reference evidence="15" key="2">
    <citation type="submission" date="2020-09" db="EMBL/GenBank/DDBJ databases">
        <authorList>
            <person name="Sun Q."/>
            <person name="Sedlacek I."/>
        </authorList>
    </citation>
    <scope>NUCLEOTIDE SEQUENCE</scope>
    <source>
        <strain evidence="15">CCM 7684</strain>
    </source>
</reference>
<dbReference type="GO" id="GO:0016746">
    <property type="term" value="F:acyltransferase activity"/>
    <property type="evidence" value="ECO:0007669"/>
    <property type="project" value="UniProtKB-KW"/>
</dbReference>
<evidence type="ECO:0000256" key="5">
    <source>
        <dbReference type="ARBA" id="ARBA00022475"/>
    </source>
</evidence>
<keyword evidence="9 14" id="KW-1133">Transmembrane helix</keyword>
<protein>
    <recommendedName>
        <fullName evidence="4">Probable alginate O-acetylase AlgI</fullName>
    </recommendedName>
    <alternativeName>
        <fullName evidence="12">Alginate biosynthesis protein AlgI</fullName>
    </alternativeName>
</protein>
<feature type="transmembrane region" description="Helical" evidence="14">
    <location>
        <begin position="352"/>
        <end position="372"/>
    </location>
</feature>
<comment type="pathway">
    <text evidence="2">Glycan biosynthesis; alginate biosynthesis.</text>
</comment>
<organism evidence="15 16">
    <name type="scientific">Agaricicola taiwanensis</name>
    <dbReference type="NCBI Taxonomy" id="591372"/>
    <lineage>
        <taxon>Bacteria</taxon>
        <taxon>Pseudomonadati</taxon>
        <taxon>Pseudomonadota</taxon>
        <taxon>Alphaproteobacteria</taxon>
        <taxon>Rhodobacterales</taxon>
        <taxon>Paracoccaceae</taxon>
        <taxon>Agaricicola</taxon>
    </lineage>
</organism>
<accession>A0A8J2YL00</accession>
<evidence type="ECO:0000256" key="9">
    <source>
        <dbReference type="ARBA" id="ARBA00022989"/>
    </source>
</evidence>
<feature type="transmembrane region" description="Helical" evidence="14">
    <location>
        <begin position="32"/>
        <end position="53"/>
    </location>
</feature>
<gene>
    <name evidence="15" type="ORF">GCM10007276_28820</name>
</gene>
<evidence type="ECO:0000256" key="7">
    <source>
        <dbReference type="ARBA" id="ARBA00022692"/>
    </source>
</evidence>
<feature type="transmembrane region" description="Helical" evidence="14">
    <location>
        <begin position="325"/>
        <end position="345"/>
    </location>
</feature>
<keyword evidence="6 13" id="KW-0808">Transferase</keyword>
<comment type="similarity">
    <text evidence="3 13">Belongs to the membrane-bound acyltransferase family.</text>
</comment>
<keyword evidence="8" id="KW-0016">Alginate biosynthesis</keyword>
<evidence type="ECO:0000256" key="8">
    <source>
        <dbReference type="ARBA" id="ARBA00022841"/>
    </source>
</evidence>
<reference evidence="15" key="1">
    <citation type="journal article" date="2014" name="Int. J. Syst. Evol. Microbiol.">
        <title>Complete genome sequence of Corynebacterium casei LMG S-19264T (=DSM 44701T), isolated from a smear-ripened cheese.</title>
        <authorList>
            <consortium name="US DOE Joint Genome Institute (JGI-PGF)"/>
            <person name="Walter F."/>
            <person name="Albersmeier A."/>
            <person name="Kalinowski J."/>
            <person name="Ruckert C."/>
        </authorList>
    </citation>
    <scope>NUCLEOTIDE SEQUENCE</scope>
    <source>
        <strain evidence="15">CCM 7684</strain>
    </source>
</reference>
<keyword evidence="5 13" id="KW-1003">Cell membrane</keyword>
<dbReference type="GO" id="GO:0005886">
    <property type="term" value="C:plasma membrane"/>
    <property type="evidence" value="ECO:0007669"/>
    <property type="project" value="UniProtKB-SubCell"/>
</dbReference>
<dbReference type="PIRSF" id="PIRSF500217">
    <property type="entry name" value="AlgI"/>
    <property type="match status" value="1"/>
</dbReference>
<proteinExistence type="inferred from homology"/>
<keyword evidence="10 13" id="KW-0472">Membrane</keyword>
<dbReference type="PANTHER" id="PTHR13285:SF23">
    <property type="entry name" value="TEICHOIC ACID D-ALANYLTRANSFERASE"/>
    <property type="match status" value="1"/>
</dbReference>
<evidence type="ECO:0000256" key="1">
    <source>
        <dbReference type="ARBA" id="ARBA00004651"/>
    </source>
</evidence>
<feature type="transmembrane region" description="Helical" evidence="14">
    <location>
        <begin position="6"/>
        <end position="23"/>
    </location>
</feature>
<name>A0A8J2YL00_9RHOB</name>
<dbReference type="InterPro" id="IPR028362">
    <property type="entry name" value="AlgI"/>
</dbReference>
<dbReference type="Proteomes" id="UP000602745">
    <property type="component" value="Unassembled WGS sequence"/>
</dbReference>
<dbReference type="InterPro" id="IPR051085">
    <property type="entry name" value="MB_O-acyltransferase"/>
</dbReference>
<keyword evidence="11 13" id="KW-0012">Acyltransferase</keyword>
<evidence type="ECO:0000256" key="2">
    <source>
        <dbReference type="ARBA" id="ARBA00005182"/>
    </source>
</evidence>
<dbReference type="RefSeq" id="WP_188410517.1">
    <property type="nucleotide sequence ID" value="NZ_BMCP01000004.1"/>
</dbReference>
<dbReference type="InterPro" id="IPR004299">
    <property type="entry name" value="MBOAT_fam"/>
</dbReference>
<keyword evidence="16" id="KW-1185">Reference proteome</keyword>
<dbReference type="GO" id="GO:0042121">
    <property type="term" value="P:alginic acid biosynthetic process"/>
    <property type="evidence" value="ECO:0007669"/>
    <property type="project" value="UniProtKB-KW"/>
</dbReference>
<dbReference type="PIRSF" id="PIRSF016636">
    <property type="entry name" value="AlgI_DltB"/>
    <property type="match status" value="1"/>
</dbReference>
<dbReference type="Pfam" id="PF03062">
    <property type="entry name" value="MBOAT"/>
    <property type="match status" value="1"/>
</dbReference>
<dbReference type="InterPro" id="IPR024194">
    <property type="entry name" value="Ac/AlaTfrase_AlgI/DltB"/>
</dbReference>
<evidence type="ECO:0000256" key="11">
    <source>
        <dbReference type="ARBA" id="ARBA00023315"/>
    </source>
</evidence>
<evidence type="ECO:0000256" key="10">
    <source>
        <dbReference type="ARBA" id="ARBA00023136"/>
    </source>
</evidence>
<comment type="subcellular location">
    <subcellularLocation>
        <location evidence="1">Cell membrane</location>
        <topology evidence="1">Multi-pass membrane protein</topology>
    </subcellularLocation>
</comment>
<dbReference type="EMBL" id="BMCP01000004">
    <property type="protein sequence ID" value="GGE49912.1"/>
    <property type="molecule type" value="Genomic_DNA"/>
</dbReference>
<feature type="transmembrane region" description="Helical" evidence="14">
    <location>
        <begin position="396"/>
        <end position="415"/>
    </location>
</feature>
<evidence type="ECO:0000256" key="14">
    <source>
        <dbReference type="SAM" id="Phobius"/>
    </source>
</evidence>